<dbReference type="KEGG" id="fes:HER31_10800"/>
<gene>
    <name evidence="1" type="ORF">HER31_10800</name>
</gene>
<dbReference type="InterPro" id="IPR050793">
    <property type="entry name" value="CMP-NeuNAc_synthase"/>
</dbReference>
<sequence>MSMKVVALITARGGSKGLPRKNVLPVGGKPLIGWTIQAALDCPQIERVFVSTEDAEIATISAKFGAEVIPRPSALATDTASSTDVVSHAISWLEEHRISCEQLALLQPTSPLRTANHLSEALGLYECQNAECVISVFEPLHTPVKSYIENADGSIEGLYSNEAPYMRRQDLPRAYQPNGAIYVFDIDEFKVNDHFPRKNTFAYVMPESESADVDTLADLLVVEKKIKELKI</sequence>
<evidence type="ECO:0000313" key="1">
    <source>
        <dbReference type="EMBL" id="QIZ77323.1"/>
    </source>
</evidence>
<dbReference type="PANTHER" id="PTHR21485">
    <property type="entry name" value="HAD SUPERFAMILY MEMBERS CMAS AND KDSC"/>
    <property type="match status" value="1"/>
</dbReference>
<dbReference type="Pfam" id="PF02348">
    <property type="entry name" value="CTP_transf_3"/>
    <property type="match status" value="1"/>
</dbReference>
<dbReference type="InterPro" id="IPR003329">
    <property type="entry name" value="Cytidylyl_trans"/>
</dbReference>
<dbReference type="GO" id="GO:0008781">
    <property type="term" value="F:N-acylneuraminate cytidylyltransferase activity"/>
    <property type="evidence" value="ECO:0007669"/>
    <property type="project" value="TreeGrafter"/>
</dbReference>
<accession>A0A6H1UG75</accession>
<keyword evidence="1" id="KW-0808">Transferase</keyword>
<name>A0A6H1UG75_9GAMM</name>
<dbReference type="PANTHER" id="PTHR21485:SF6">
    <property type="entry name" value="N-ACYLNEURAMINATE CYTIDYLYLTRANSFERASE-RELATED"/>
    <property type="match status" value="1"/>
</dbReference>
<dbReference type="AlphaFoldDB" id="A0A6H1UG75"/>
<protein>
    <submittedName>
        <fullName evidence="1">Acylneuraminate cytidylyltransferase family protein</fullName>
    </submittedName>
</protein>
<dbReference type="InterPro" id="IPR029044">
    <property type="entry name" value="Nucleotide-diphossugar_trans"/>
</dbReference>
<dbReference type="Gene3D" id="3.90.550.10">
    <property type="entry name" value="Spore Coat Polysaccharide Biosynthesis Protein SpsA, Chain A"/>
    <property type="match status" value="1"/>
</dbReference>
<keyword evidence="1" id="KW-0548">Nucleotidyltransferase</keyword>
<dbReference type="CDD" id="cd02513">
    <property type="entry name" value="CMP-NeuAc_Synthase"/>
    <property type="match status" value="1"/>
</dbReference>
<reference evidence="1 2" key="1">
    <citation type="submission" date="2020-04" db="EMBL/GenBank/DDBJ databases">
        <title>Ferrimonas sp. S7 isolated from sea water.</title>
        <authorList>
            <person name="Bae S.S."/>
            <person name="Baek K."/>
        </authorList>
    </citation>
    <scope>NUCLEOTIDE SEQUENCE [LARGE SCALE GENOMIC DNA]</scope>
    <source>
        <strain evidence="1 2">S7</strain>
    </source>
</reference>
<evidence type="ECO:0000313" key="2">
    <source>
        <dbReference type="Proteomes" id="UP000501602"/>
    </source>
</evidence>
<dbReference type="SUPFAM" id="SSF53448">
    <property type="entry name" value="Nucleotide-diphospho-sugar transferases"/>
    <property type="match status" value="1"/>
</dbReference>
<keyword evidence="2" id="KW-1185">Reference proteome</keyword>
<dbReference type="Proteomes" id="UP000501602">
    <property type="component" value="Chromosome"/>
</dbReference>
<dbReference type="EMBL" id="CP051180">
    <property type="protein sequence ID" value="QIZ77323.1"/>
    <property type="molecule type" value="Genomic_DNA"/>
</dbReference>
<proteinExistence type="predicted"/>
<organism evidence="1 2">
    <name type="scientific">Ferrimonas lipolytica</name>
    <dbReference type="NCBI Taxonomy" id="2724191"/>
    <lineage>
        <taxon>Bacteria</taxon>
        <taxon>Pseudomonadati</taxon>
        <taxon>Pseudomonadota</taxon>
        <taxon>Gammaproteobacteria</taxon>
        <taxon>Alteromonadales</taxon>
        <taxon>Ferrimonadaceae</taxon>
        <taxon>Ferrimonas</taxon>
    </lineage>
</organism>